<evidence type="ECO:0000313" key="3">
    <source>
        <dbReference type="EMBL" id="QIW94711.1"/>
    </source>
</evidence>
<sequence length="197" mass="22433">MSRRPSRHDNQEASGIKSGSKSSDRAPTKKQKIDTSGKTKASNTKSVDISNIRLDYEDDDDVPVFDTPEVIRQKISDHLREKDVTQASFLRDIWAELKGPRKTSRVFQSKQLKDFCSYTESAQGNRTAIFYAAYVYFEKLRIAEGKEKTNFRLGMEALWPCGFDTERDLGRAWCPAGTVPYTDDYGITRTRPESDAE</sequence>
<evidence type="ECO:0000313" key="4">
    <source>
        <dbReference type="Proteomes" id="UP000503462"/>
    </source>
</evidence>
<evidence type="ECO:0000259" key="2">
    <source>
        <dbReference type="Pfam" id="PF24852"/>
    </source>
</evidence>
<protein>
    <recommendedName>
        <fullName evidence="2">DUF7726 domain-containing protein</fullName>
    </recommendedName>
</protein>
<feature type="region of interest" description="Disordered" evidence="1">
    <location>
        <begin position="1"/>
        <end position="44"/>
    </location>
</feature>
<feature type="domain" description="DUF7726" evidence="2">
    <location>
        <begin position="63"/>
        <end position="146"/>
    </location>
</feature>
<feature type="compositionally biased region" description="Basic and acidic residues" evidence="1">
    <location>
        <begin position="22"/>
        <end position="37"/>
    </location>
</feature>
<dbReference type="PANTHER" id="PTHR42339">
    <property type="entry name" value="HISTONE H1"/>
    <property type="match status" value="1"/>
</dbReference>
<proteinExistence type="predicted"/>
<dbReference type="Proteomes" id="UP000503462">
    <property type="component" value="Chromosome 1"/>
</dbReference>
<keyword evidence="4" id="KW-1185">Reference proteome</keyword>
<dbReference type="EMBL" id="CP051139">
    <property type="protein sequence ID" value="QIW94711.1"/>
    <property type="molecule type" value="Genomic_DNA"/>
</dbReference>
<dbReference type="AlphaFoldDB" id="A0A6H0XJ18"/>
<reference evidence="3 4" key="1">
    <citation type="journal article" date="2016" name="Sci. Rep.">
        <title>Peltaster fructicola genome reveals evolution from an invasive phytopathogen to an ectophytic parasite.</title>
        <authorList>
            <person name="Xu C."/>
            <person name="Chen H."/>
            <person name="Gleason M.L."/>
            <person name="Xu J.R."/>
            <person name="Liu H."/>
            <person name="Zhang R."/>
            <person name="Sun G."/>
        </authorList>
    </citation>
    <scope>NUCLEOTIDE SEQUENCE [LARGE SCALE GENOMIC DNA]</scope>
    <source>
        <strain evidence="3 4">LNHT1506</strain>
    </source>
</reference>
<dbReference type="OrthoDB" id="2592504at2759"/>
<organism evidence="3 4">
    <name type="scientific">Peltaster fructicola</name>
    <dbReference type="NCBI Taxonomy" id="286661"/>
    <lineage>
        <taxon>Eukaryota</taxon>
        <taxon>Fungi</taxon>
        <taxon>Dikarya</taxon>
        <taxon>Ascomycota</taxon>
        <taxon>Pezizomycotina</taxon>
        <taxon>Dothideomycetes</taxon>
        <taxon>Dothideomycetes incertae sedis</taxon>
        <taxon>Peltaster</taxon>
    </lineage>
</organism>
<dbReference type="Pfam" id="PF24852">
    <property type="entry name" value="DUF7726"/>
    <property type="match status" value="1"/>
</dbReference>
<dbReference type="PANTHER" id="PTHR42339:SF1">
    <property type="entry name" value="HISTONE H1"/>
    <property type="match status" value="1"/>
</dbReference>
<dbReference type="InterPro" id="IPR056143">
    <property type="entry name" value="DUF7726"/>
</dbReference>
<gene>
    <name evidence="3" type="ORF">AMS68_000229</name>
</gene>
<accession>A0A6H0XJ18</accession>
<name>A0A6H0XJ18_9PEZI</name>
<evidence type="ECO:0000256" key="1">
    <source>
        <dbReference type="SAM" id="MobiDB-lite"/>
    </source>
</evidence>